<feature type="region of interest" description="Disordered" evidence="1">
    <location>
        <begin position="249"/>
        <end position="283"/>
    </location>
</feature>
<evidence type="ECO:0000256" key="1">
    <source>
        <dbReference type="SAM" id="MobiDB-lite"/>
    </source>
</evidence>
<evidence type="ECO:0000313" key="4">
    <source>
        <dbReference type="RefSeq" id="XP_013382132.1"/>
    </source>
</evidence>
<feature type="compositionally biased region" description="Acidic residues" evidence="1">
    <location>
        <begin position="274"/>
        <end position="283"/>
    </location>
</feature>
<dbReference type="GO" id="GO:0003711">
    <property type="term" value="F:transcription elongation factor activity"/>
    <property type="evidence" value="ECO:0007669"/>
    <property type="project" value="InterPro"/>
</dbReference>
<proteinExistence type="predicted"/>
<evidence type="ECO:0000313" key="3">
    <source>
        <dbReference type="RefSeq" id="XP_013382131.1"/>
    </source>
</evidence>
<dbReference type="RefSeq" id="XP_013382131.1">
    <property type="nucleotide sequence ID" value="XM_013526677.1"/>
</dbReference>
<dbReference type="AlphaFoldDB" id="A0A1S3H9I5"/>
<dbReference type="STRING" id="7574.A0A1S3H9I5"/>
<dbReference type="OrthoDB" id="2408655at2759"/>
<dbReference type="PANTHER" id="PTHR23171">
    <property type="entry name" value="GDOWN1"/>
    <property type="match status" value="1"/>
</dbReference>
<dbReference type="RefSeq" id="XP_013382132.1">
    <property type="nucleotide sequence ID" value="XM_013526678.1"/>
</dbReference>
<dbReference type="Pfam" id="PF15328">
    <property type="entry name" value="GCOM2"/>
    <property type="match status" value="1"/>
</dbReference>
<dbReference type="GO" id="GO:0006368">
    <property type="term" value="P:transcription elongation by RNA polymerase II"/>
    <property type="evidence" value="ECO:0007669"/>
    <property type="project" value="InterPro"/>
</dbReference>
<reference evidence="3 4" key="1">
    <citation type="submission" date="2025-04" db="UniProtKB">
        <authorList>
            <consortium name="RefSeq"/>
        </authorList>
    </citation>
    <scope>IDENTIFICATION</scope>
    <source>
        <tissue evidence="3 4">Gonads</tissue>
    </source>
</reference>
<keyword evidence="2" id="KW-1185">Reference proteome</keyword>
<protein>
    <submittedName>
        <fullName evidence="3 4">DNA-directed RNA polymerase II subunit GRINL1A-like</fullName>
    </submittedName>
</protein>
<dbReference type="OMA" id="YQQAFAH"/>
<dbReference type="GO" id="GO:0035556">
    <property type="term" value="P:intracellular signal transduction"/>
    <property type="evidence" value="ECO:0007669"/>
    <property type="project" value="TreeGrafter"/>
</dbReference>
<feature type="region of interest" description="Disordered" evidence="1">
    <location>
        <begin position="126"/>
        <end position="159"/>
    </location>
</feature>
<name>A0A1S3H9I5_LINAN</name>
<dbReference type="PANTHER" id="PTHR23171:SF13">
    <property type="entry name" value="DNA-DIRECTED RNA POLYMERASE II SUBUNIT GRINL1A"/>
    <property type="match status" value="1"/>
</dbReference>
<feature type="compositionally biased region" description="Basic and acidic residues" evidence="1">
    <location>
        <begin position="134"/>
        <end position="143"/>
    </location>
</feature>
<feature type="region of interest" description="Disordered" evidence="1">
    <location>
        <begin position="179"/>
        <end position="199"/>
    </location>
</feature>
<dbReference type="Proteomes" id="UP000085678">
    <property type="component" value="Unplaced"/>
</dbReference>
<evidence type="ECO:0000313" key="2">
    <source>
        <dbReference type="Proteomes" id="UP000085678"/>
    </source>
</evidence>
<dbReference type="InterPro" id="IPR051375">
    <property type="entry name" value="Tuftelin_GRINL1A/MYZAP/CCD68"/>
</dbReference>
<dbReference type="InterPro" id="IPR026213">
    <property type="entry name" value="GRINL1"/>
</dbReference>
<gene>
    <name evidence="3 4" type="primary">LOC106152933</name>
</gene>
<dbReference type="GO" id="GO:0005634">
    <property type="term" value="C:nucleus"/>
    <property type="evidence" value="ECO:0007669"/>
    <property type="project" value="InterPro"/>
</dbReference>
<dbReference type="PRINTS" id="PR02085">
    <property type="entry name" value="POLR2GRINL1"/>
</dbReference>
<sequence>MADGNVEKQGYLGDLMQKPMAQLKELLDRQNKILQNKKLISSLPDKGKKISDLADRLRRAIKEKEKVDTTSALFQKMQLESDDEDQVSFYRKIINKSDKRKEETDDRLAPKVDVLQNCDISKDTGSVSTGNICDKSRENKDTMHGSLDSASVTDTSRRNAEKMDVMRNAEKTDLTGDTKTEKAIKSKGKRYSPEEESALFPPKAKYECAKMLSVEDSCKLQEEQNKRVQEIQVQHIAARLAQRLNIKMEPHLPERSTVVYDDSRDAKVPSISDDSGDEPDYPD</sequence>
<dbReference type="KEGG" id="lak:106152933"/>
<organism evidence="2 3">
    <name type="scientific">Lingula anatina</name>
    <name type="common">Brachiopod</name>
    <name type="synonym">Lingula unguis</name>
    <dbReference type="NCBI Taxonomy" id="7574"/>
    <lineage>
        <taxon>Eukaryota</taxon>
        <taxon>Metazoa</taxon>
        <taxon>Spiralia</taxon>
        <taxon>Lophotrochozoa</taxon>
        <taxon>Brachiopoda</taxon>
        <taxon>Linguliformea</taxon>
        <taxon>Lingulata</taxon>
        <taxon>Lingulida</taxon>
        <taxon>Linguloidea</taxon>
        <taxon>Lingulidae</taxon>
        <taxon>Lingula</taxon>
    </lineage>
</organism>
<accession>A0A1S3H9I5</accession>
<dbReference type="GeneID" id="106152933"/>